<reference evidence="3" key="3">
    <citation type="submission" date="2020-09" db="EMBL/GenBank/DDBJ databases">
        <authorList>
            <person name="Sun Q."/>
            <person name="Ohkuma M."/>
        </authorList>
    </citation>
    <scope>NUCLEOTIDE SEQUENCE</scope>
    <source>
        <strain evidence="3">JCM 4834</strain>
    </source>
</reference>
<evidence type="ECO:0000313" key="3">
    <source>
        <dbReference type="EMBL" id="GGZ70773.1"/>
    </source>
</evidence>
<reference evidence="4 5" key="2">
    <citation type="submission" date="2017-09" db="EMBL/GenBank/DDBJ databases">
        <authorList>
            <person name="Lee N."/>
            <person name="Cho B.-K."/>
        </authorList>
    </citation>
    <scope>NUCLEOTIDE SEQUENCE [LARGE SCALE GENOMIC DNA]</scope>
    <source>
        <strain evidence="4 5">ATCC 27467</strain>
    </source>
</reference>
<accession>A0A5P2UTA7</accession>
<name>A0A5P2UTA7_9ACTN</name>
<dbReference type="Proteomes" id="UP000634660">
    <property type="component" value="Unassembled WGS sequence"/>
</dbReference>
<evidence type="ECO:0000256" key="1">
    <source>
        <dbReference type="SAM" id="MobiDB-lite"/>
    </source>
</evidence>
<keyword evidence="5" id="KW-1185">Reference proteome</keyword>
<dbReference type="PROSITE" id="PS51318">
    <property type="entry name" value="TAT"/>
    <property type="match status" value="1"/>
</dbReference>
<dbReference type="InterPro" id="IPR006311">
    <property type="entry name" value="TAT_signal"/>
</dbReference>
<dbReference type="EMBL" id="CP023701">
    <property type="protein sequence ID" value="QEU82418.1"/>
    <property type="molecule type" value="Genomic_DNA"/>
</dbReference>
<dbReference type="KEGG" id="ssub:CP968_32870"/>
<feature type="region of interest" description="Disordered" evidence="1">
    <location>
        <begin position="54"/>
        <end position="96"/>
    </location>
</feature>
<dbReference type="OrthoDB" id="4321387at2"/>
<dbReference type="Proteomes" id="UP000326831">
    <property type="component" value="Chromosome"/>
</dbReference>
<gene>
    <name evidence="4" type="ORF">CP968_32870</name>
    <name evidence="3" type="ORF">GCM10010371_33460</name>
</gene>
<dbReference type="EMBL" id="BMVX01000011">
    <property type="protein sequence ID" value="GGZ70773.1"/>
    <property type="molecule type" value="Genomic_DNA"/>
</dbReference>
<keyword evidence="2" id="KW-0732">Signal</keyword>
<sequence>MIAVSKTARRAWLTGGLALPMALGLTSVSAPAMAAPGGAAVAGAECAKTLPEYRTGKAKPGKRPAAKPVRANDGCTGTRGPQGSKGPKGDRGPAGPCVNIDTVPGAVIGSEYSAALTRGKVFAGYRASATSAYTWRDLTRAGTPGYPRNACGVAVKLDAGRVYVKVLTTAGDIYETSCTVTLSCTVGWSAVVRP</sequence>
<proteinExistence type="predicted"/>
<evidence type="ECO:0000313" key="4">
    <source>
        <dbReference type="EMBL" id="QEU82418.1"/>
    </source>
</evidence>
<dbReference type="RefSeq" id="WP_150521422.1">
    <property type="nucleotide sequence ID" value="NZ_BMVX01000011.1"/>
</dbReference>
<dbReference type="AlphaFoldDB" id="A0A5P2UTA7"/>
<feature type="compositionally biased region" description="Basic residues" evidence="1">
    <location>
        <begin position="56"/>
        <end position="65"/>
    </location>
</feature>
<reference evidence="3" key="1">
    <citation type="journal article" date="2014" name="Int. J. Syst. Evol. Microbiol.">
        <title>Complete genome sequence of Corynebacterium casei LMG S-19264T (=DSM 44701T), isolated from a smear-ripened cheese.</title>
        <authorList>
            <consortium name="US DOE Joint Genome Institute (JGI-PGF)"/>
            <person name="Walter F."/>
            <person name="Albersmeier A."/>
            <person name="Kalinowski J."/>
            <person name="Ruckert C."/>
        </authorList>
    </citation>
    <scope>NUCLEOTIDE SEQUENCE</scope>
    <source>
        <strain evidence="3">JCM 4834</strain>
    </source>
</reference>
<evidence type="ECO:0008006" key="6">
    <source>
        <dbReference type="Google" id="ProtNLM"/>
    </source>
</evidence>
<protein>
    <recommendedName>
        <fullName evidence="6">Collagen-like protein</fullName>
    </recommendedName>
</protein>
<feature type="signal peptide" evidence="2">
    <location>
        <begin position="1"/>
        <end position="34"/>
    </location>
</feature>
<evidence type="ECO:0000313" key="5">
    <source>
        <dbReference type="Proteomes" id="UP000326831"/>
    </source>
</evidence>
<organism evidence="4 5">
    <name type="scientific">Streptomyces subrutilus</name>
    <dbReference type="NCBI Taxonomy" id="36818"/>
    <lineage>
        <taxon>Bacteria</taxon>
        <taxon>Bacillati</taxon>
        <taxon>Actinomycetota</taxon>
        <taxon>Actinomycetes</taxon>
        <taxon>Kitasatosporales</taxon>
        <taxon>Streptomycetaceae</taxon>
        <taxon>Streptomyces</taxon>
    </lineage>
</organism>
<evidence type="ECO:0000256" key="2">
    <source>
        <dbReference type="SAM" id="SignalP"/>
    </source>
</evidence>
<feature type="chain" id="PRO_5044622935" description="Collagen-like protein" evidence="2">
    <location>
        <begin position="35"/>
        <end position="194"/>
    </location>
</feature>